<evidence type="ECO:0000313" key="3">
    <source>
        <dbReference type="Proteomes" id="UP000242699"/>
    </source>
</evidence>
<evidence type="ECO:0000256" key="1">
    <source>
        <dbReference type="ARBA" id="ARBA00022649"/>
    </source>
</evidence>
<dbReference type="Gene3D" id="3.30.2310.20">
    <property type="entry name" value="RelE-like"/>
    <property type="match status" value="1"/>
</dbReference>
<evidence type="ECO:0000313" key="2">
    <source>
        <dbReference type="EMBL" id="PSR25522.1"/>
    </source>
</evidence>
<dbReference type="InterPro" id="IPR035093">
    <property type="entry name" value="RelE/ParE_toxin_dom_sf"/>
</dbReference>
<reference evidence="2 3" key="1">
    <citation type="journal article" date="2014" name="BMC Genomics">
        <title>Comparison of environmental and isolate Sulfobacillus genomes reveals diverse carbon, sulfur, nitrogen, and hydrogen metabolisms.</title>
        <authorList>
            <person name="Justice N.B."/>
            <person name="Norman A."/>
            <person name="Brown C.T."/>
            <person name="Singh A."/>
            <person name="Thomas B.C."/>
            <person name="Banfield J.F."/>
        </authorList>
    </citation>
    <scope>NUCLEOTIDE SEQUENCE [LARGE SCALE GENOMIC DNA]</scope>
    <source>
        <strain evidence="2">AMDSBA1</strain>
    </source>
</reference>
<accession>A0A2T2WTJ1</accession>
<dbReference type="Pfam" id="PF05016">
    <property type="entry name" value="ParE_toxin"/>
    <property type="match status" value="1"/>
</dbReference>
<sequence>MTQQRMIARLEQLAEDPCGPLTKPLTNAAGLRSTRVGTWRIVYRIDESTQEIRVSDIAPRGKVYHRL</sequence>
<name>A0A2T2WTJ1_9FIRM</name>
<keyword evidence="1" id="KW-1277">Toxin-antitoxin system</keyword>
<proteinExistence type="predicted"/>
<dbReference type="AlphaFoldDB" id="A0A2T2WTJ1"/>
<dbReference type="Proteomes" id="UP000242699">
    <property type="component" value="Unassembled WGS sequence"/>
</dbReference>
<protein>
    <submittedName>
        <fullName evidence="2">Type II toxin-antitoxin system mRNA interferase toxin, RelE/StbE family</fullName>
    </submittedName>
</protein>
<organism evidence="2 3">
    <name type="scientific">Sulfobacillus benefaciens</name>
    <dbReference type="NCBI Taxonomy" id="453960"/>
    <lineage>
        <taxon>Bacteria</taxon>
        <taxon>Bacillati</taxon>
        <taxon>Bacillota</taxon>
        <taxon>Clostridia</taxon>
        <taxon>Eubacteriales</taxon>
        <taxon>Clostridiales Family XVII. Incertae Sedis</taxon>
        <taxon>Sulfobacillus</taxon>
    </lineage>
</organism>
<dbReference type="EMBL" id="PXYT01000053">
    <property type="protein sequence ID" value="PSR25522.1"/>
    <property type="molecule type" value="Genomic_DNA"/>
</dbReference>
<gene>
    <name evidence="2" type="ORF">C7B43_16560</name>
</gene>
<comment type="caution">
    <text evidence="2">The sequence shown here is derived from an EMBL/GenBank/DDBJ whole genome shotgun (WGS) entry which is preliminary data.</text>
</comment>
<dbReference type="SUPFAM" id="SSF143011">
    <property type="entry name" value="RelE-like"/>
    <property type="match status" value="1"/>
</dbReference>
<dbReference type="InterPro" id="IPR007712">
    <property type="entry name" value="RelE/ParE_toxin"/>
</dbReference>